<dbReference type="RefSeq" id="WP_345541763.1">
    <property type="nucleotide sequence ID" value="NZ_BAABGJ010000081.1"/>
</dbReference>
<organism evidence="1 2">
    <name type="scientific">Variovorax defluvii</name>
    <dbReference type="NCBI Taxonomy" id="913761"/>
    <lineage>
        <taxon>Bacteria</taxon>
        <taxon>Pseudomonadati</taxon>
        <taxon>Pseudomonadota</taxon>
        <taxon>Betaproteobacteria</taxon>
        <taxon>Burkholderiales</taxon>
        <taxon>Comamonadaceae</taxon>
        <taxon>Variovorax</taxon>
    </lineage>
</organism>
<sequence>MAFDPETYTALDAAPDFATVTADHISASLLTGAFTCIAEGIDEWESHDVMPSEEVFREVEPLANNEEPIDPETAATFLLLVREALRD</sequence>
<dbReference type="Proteomes" id="UP001500975">
    <property type="component" value="Unassembled WGS sequence"/>
</dbReference>
<keyword evidence="2" id="KW-1185">Reference proteome</keyword>
<reference evidence="2" key="1">
    <citation type="journal article" date="2019" name="Int. J. Syst. Evol. Microbiol.">
        <title>The Global Catalogue of Microorganisms (GCM) 10K type strain sequencing project: providing services to taxonomists for standard genome sequencing and annotation.</title>
        <authorList>
            <consortium name="The Broad Institute Genomics Platform"/>
            <consortium name="The Broad Institute Genome Sequencing Center for Infectious Disease"/>
            <person name="Wu L."/>
            <person name="Ma J."/>
        </authorList>
    </citation>
    <scope>NUCLEOTIDE SEQUENCE [LARGE SCALE GENOMIC DNA]</scope>
    <source>
        <strain evidence="2">JCM 17804</strain>
    </source>
</reference>
<name>A0ABP8IG74_9BURK</name>
<proteinExistence type="predicted"/>
<evidence type="ECO:0000313" key="1">
    <source>
        <dbReference type="EMBL" id="GAA4358223.1"/>
    </source>
</evidence>
<dbReference type="EMBL" id="BAABGJ010000081">
    <property type="protein sequence ID" value="GAA4358223.1"/>
    <property type="molecule type" value="Genomic_DNA"/>
</dbReference>
<protein>
    <submittedName>
        <fullName evidence="1">Uncharacterized protein</fullName>
    </submittedName>
</protein>
<evidence type="ECO:0000313" key="2">
    <source>
        <dbReference type="Proteomes" id="UP001500975"/>
    </source>
</evidence>
<accession>A0ABP8IG74</accession>
<gene>
    <name evidence="1" type="ORF">GCM10023165_52940</name>
</gene>
<comment type="caution">
    <text evidence="1">The sequence shown here is derived from an EMBL/GenBank/DDBJ whole genome shotgun (WGS) entry which is preliminary data.</text>
</comment>